<organism evidence="2">
    <name type="scientific">Wolbachia endosymbiont of Ephestia elutella</name>
    <dbReference type="NCBI Taxonomy" id="3231696"/>
    <lineage>
        <taxon>Bacteria</taxon>
        <taxon>Pseudomonadati</taxon>
        <taxon>Pseudomonadota</taxon>
        <taxon>Alphaproteobacteria</taxon>
        <taxon>Rickettsiales</taxon>
        <taxon>Anaplasmataceae</taxon>
        <taxon>Wolbachieae</taxon>
        <taxon>Wolbachia</taxon>
    </lineage>
</organism>
<protein>
    <submittedName>
        <fullName evidence="2">Uncharacterized protein</fullName>
    </submittedName>
</protein>
<reference evidence="2" key="1">
    <citation type="submission" date="2024-06" db="EMBL/GenBank/DDBJ databases">
        <authorList>
            <person name="Al-Khalidi N."/>
            <person name="Al-Zurfi S.M."/>
            <person name="Lahuf A."/>
        </authorList>
    </citation>
    <scope>NUCLEOTIDE SEQUENCE</scope>
    <source>
        <strain evidence="2">Karbala-1</strain>
    </source>
</reference>
<keyword evidence="1" id="KW-1133">Transmembrane helix</keyword>
<dbReference type="EMBL" id="CP159923">
    <property type="protein sequence ID" value="XCO72555.1"/>
    <property type="molecule type" value="Genomic_DNA"/>
</dbReference>
<sequence length="269" mass="30554">MNIKERKDLQQELLGIVFNILIESEDSAIEAMETRAVEIIKKLKEHINDYIEYGGQKKPILDWVIVCDSQNNVRLNNKSLLKFEKAIKDIGGRAPLNEIKSTIRLLVEQAQLNHVRIRGEREVPLNLFEENIIMRERRRAREQQMRPNFIREREASLNLFGNRDENVIMRGQMRSRYIRRIRREREVPLSSKIGELIGVVSSIIVGAFIGIMVGMVIAGLCIELCVITTAEPILLIMGATAVIGAIVAGTAPVLKLIEMFKGQEPNLSS</sequence>
<evidence type="ECO:0000313" key="2">
    <source>
        <dbReference type="EMBL" id="XCO72555.1"/>
    </source>
</evidence>
<keyword evidence="1" id="KW-0812">Transmembrane</keyword>
<proteinExistence type="predicted"/>
<name>A0AAU8MLM5_9RICK</name>
<evidence type="ECO:0000256" key="1">
    <source>
        <dbReference type="SAM" id="Phobius"/>
    </source>
</evidence>
<accession>A0AAU8MLM5</accession>
<feature type="transmembrane region" description="Helical" evidence="1">
    <location>
        <begin position="193"/>
        <end position="220"/>
    </location>
</feature>
<gene>
    <name evidence="2" type="ORF">ABS251_00140</name>
</gene>
<feature type="transmembrane region" description="Helical" evidence="1">
    <location>
        <begin position="232"/>
        <end position="254"/>
    </location>
</feature>
<keyword evidence="1" id="KW-0472">Membrane</keyword>
<dbReference type="AlphaFoldDB" id="A0AAU8MLM5"/>